<keyword evidence="1" id="KW-0812">Transmembrane</keyword>
<dbReference type="GeneID" id="72185193"/>
<evidence type="ECO:0000313" key="3">
    <source>
        <dbReference type="Proteomes" id="UP000830729"/>
    </source>
</evidence>
<evidence type="ECO:0000256" key="1">
    <source>
        <dbReference type="SAM" id="Phobius"/>
    </source>
</evidence>
<evidence type="ECO:0000313" key="2">
    <source>
        <dbReference type="EMBL" id="UPV76047.1"/>
    </source>
</evidence>
<dbReference type="KEGG" id="halx:M0R89_08300"/>
<keyword evidence="1" id="KW-0472">Membrane</keyword>
<dbReference type="AlphaFoldDB" id="A0A8U0HYP1"/>
<accession>A0A8U0HYP1</accession>
<proteinExistence type="predicted"/>
<dbReference type="RefSeq" id="WP_248652084.1">
    <property type="nucleotide sequence ID" value="NZ_CP096659.1"/>
</dbReference>
<feature type="transmembrane region" description="Helical" evidence="1">
    <location>
        <begin position="54"/>
        <end position="73"/>
    </location>
</feature>
<dbReference type="Pfam" id="PF25259">
    <property type="entry name" value="DUF7860"/>
    <property type="match status" value="1"/>
</dbReference>
<keyword evidence="1" id="KW-1133">Transmembrane helix</keyword>
<dbReference type="Proteomes" id="UP000830729">
    <property type="component" value="Chromosome"/>
</dbReference>
<name>A0A8U0HYP1_9EURY</name>
<gene>
    <name evidence="2" type="ORF">M0R89_08300</name>
</gene>
<protein>
    <submittedName>
        <fullName evidence="2">Uncharacterized protein</fullName>
    </submittedName>
</protein>
<organism evidence="2 3">
    <name type="scientific">Halorussus limi</name>
    <dbReference type="NCBI Taxonomy" id="2938695"/>
    <lineage>
        <taxon>Archaea</taxon>
        <taxon>Methanobacteriati</taxon>
        <taxon>Methanobacteriota</taxon>
        <taxon>Stenosarchaea group</taxon>
        <taxon>Halobacteria</taxon>
        <taxon>Halobacteriales</taxon>
        <taxon>Haladaptataceae</taxon>
        <taxon>Halorussus</taxon>
    </lineage>
</organism>
<dbReference type="EMBL" id="CP096659">
    <property type="protein sequence ID" value="UPV76047.1"/>
    <property type="molecule type" value="Genomic_DNA"/>
</dbReference>
<sequence length="75" mass="8061">MSRYGDVDYRRWAKTGFLFSLALFAVGAGGEIAAAAMHLSLPAWENALFVDMEILGTLGALLSPLVFGVIMPLTE</sequence>
<dbReference type="InterPro" id="IPR057182">
    <property type="entry name" value="DUF7860"/>
</dbReference>
<keyword evidence="3" id="KW-1185">Reference proteome</keyword>
<reference evidence="2 3" key="1">
    <citation type="submission" date="2022-04" db="EMBL/GenBank/DDBJ databases">
        <title>Diverse halophilic archaea isolated from saline environments.</title>
        <authorList>
            <person name="Cui H.-L."/>
        </authorList>
    </citation>
    <scope>NUCLEOTIDE SEQUENCE [LARGE SCALE GENOMIC DNA]</scope>
    <source>
        <strain evidence="2 3">XZYJT49</strain>
    </source>
</reference>